<dbReference type="InterPro" id="IPR000536">
    <property type="entry name" value="Nucl_hrmn_rcpt_lig-bd"/>
</dbReference>
<keyword evidence="4" id="KW-0754">Steroid-binding</keyword>
<keyword evidence="5" id="KW-0479">Metal-binding</keyword>
<dbReference type="PROSITE" id="PS00031">
    <property type="entry name" value="NUCLEAR_REC_DBD_1"/>
    <property type="match status" value="1"/>
</dbReference>
<feature type="compositionally biased region" description="Basic and acidic residues" evidence="17">
    <location>
        <begin position="113"/>
        <end position="128"/>
    </location>
</feature>
<organism evidence="20 21">
    <name type="scientific">Erpetoichthys calabaricus</name>
    <name type="common">Rope fish</name>
    <name type="synonym">Calamoichthys calabaricus</name>
    <dbReference type="NCBI Taxonomy" id="27687"/>
    <lineage>
        <taxon>Eukaryota</taxon>
        <taxon>Metazoa</taxon>
        <taxon>Chordata</taxon>
        <taxon>Craniata</taxon>
        <taxon>Vertebrata</taxon>
        <taxon>Euteleostomi</taxon>
        <taxon>Actinopterygii</taxon>
        <taxon>Polypteriformes</taxon>
        <taxon>Polypteridae</taxon>
        <taxon>Erpetoichthys</taxon>
    </lineage>
</organism>
<evidence type="ECO:0000256" key="11">
    <source>
        <dbReference type="ARBA" id="ARBA00023163"/>
    </source>
</evidence>
<evidence type="ECO:0000313" key="21">
    <source>
        <dbReference type="Proteomes" id="UP000694620"/>
    </source>
</evidence>
<evidence type="ECO:0000313" key="20">
    <source>
        <dbReference type="Ensembl" id="ENSECRP00000008864.1"/>
    </source>
</evidence>
<dbReference type="Ensembl" id="ENSECRT00000009011.1">
    <property type="protein sequence ID" value="ENSECRP00000008864.1"/>
    <property type="gene ID" value="ENSECRG00000005960.1"/>
</dbReference>
<evidence type="ECO:0000256" key="9">
    <source>
        <dbReference type="ARBA" id="ARBA00023121"/>
    </source>
</evidence>
<keyword evidence="10" id="KW-0238">DNA-binding</keyword>
<comment type="subcellular location">
    <subcellularLocation>
        <location evidence="1">Cytoplasm</location>
    </subcellularLocation>
</comment>
<keyword evidence="7" id="KW-0862">Zinc</keyword>
<dbReference type="GO" id="GO:0005737">
    <property type="term" value="C:cytoplasm"/>
    <property type="evidence" value="ECO:0007669"/>
    <property type="project" value="UniProtKB-SubCell"/>
</dbReference>
<feature type="region of interest" description="Disordered" evidence="17">
    <location>
        <begin position="111"/>
        <end position="181"/>
    </location>
</feature>
<keyword evidence="21" id="KW-1185">Reference proteome</keyword>
<evidence type="ECO:0000256" key="10">
    <source>
        <dbReference type="ARBA" id="ARBA00023125"/>
    </source>
</evidence>
<keyword evidence="12" id="KW-0675">Receptor</keyword>
<dbReference type="Gene3D" id="3.30.50.10">
    <property type="entry name" value="Erythroid Transcription Factor GATA-1, subunit A"/>
    <property type="match status" value="1"/>
</dbReference>
<dbReference type="FunFam" id="3.30.50.10:FF:000029">
    <property type="entry name" value="mineralocorticoid receptor isoform X1"/>
    <property type="match status" value="1"/>
</dbReference>
<evidence type="ECO:0000256" key="3">
    <source>
        <dbReference type="ARBA" id="ARBA00022490"/>
    </source>
</evidence>
<evidence type="ECO:0000256" key="16">
    <source>
        <dbReference type="ARBA" id="ARBA00042670"/>
    </source>
</evidence>
<comment type="similarity">
    <text evidence="2">Belongs to the nuclear hormone receptor family. NR3 subfamily.</text>
</comment>
<accession>A0A8C4RYT7</accession>
<evidence type="ECO:0000256" key="15">
    <source>
        <dbReference type="ARBA" id="ARBA00039945"/>
    </source>
</evidence>
<proteinExistence type="inferred from homology"/>
<name>A0A8C4RYT7_ERPCA</name>
<evidence type="ECO:0000256" key="12">
    <source>
        <dbReference type="ARBA" id="ARBA00023170"/>
    </source>
</evidence>
<dbReference type="GO" id="GO:0001046">
    <property type="term" value="F:core promoter sequence-specific DNA binding"/>
    <property type="evidence" value="ECO:0007669"/>
    <property type="project" value="UniProtKB-ARBA"/>
</dbReference>
<feature type="domain" description="NR LBD" evidence="19">
    <location>
        <begin position="682"/>
        <end position="916"/>
    </location>
</feature>
<dbReference type="InterPro" id="IPR001723">
    <property type="entry name" value="Nuclear_hrmn_rcpt"/>
</dbReference>
<dbReference type="Pfam" id="PF00104">
    <property type="entry name" value="Hormone_recep"/>
    <property type="match status" value="1"/>
</dbReference>
<reference evidence="20" key="3">
    <citation type="submission" date="2025-09" db="UniProtKB">
        <authorList>
            <consortium name="Ensembl"/>
        </authorList>
    </citation>
    <scope>IDENTIFICATION</scope>
</reference>
<evidence type="ECO:0000256" key="2">
    <source>
        <dbReference type="ARBA" id="ARBA00005413"/>
    </source>
</evidence>
<evidence type="ECO:0000256" key="7">
    <source>
        <dbReference type="ARBA" id="ARBA00022833"/>
    </source>
</evidence>
<evidence type="ECO:0000256" key="17">
    <source>
        <dbReference type="SAM" id="MobiDB-lite"/>
    </source>
</evidence>
<dbReference type="Gene3D" id="1.10.565.10">
    <property type="entry name" value="Retinoid X Receptor"/>
    <property type="match status" value="1"/>
</dbReference>
<protein>
    <recommendedName>
        <fullName evidence="15">Mineralocorticoid receptor</fullName>
    </recommendedName>
    <alternativeName>
        <fullName evidence="16">Nuclear receptor subfamily 3 group C member 2</fullName>
    </alternativeName>
</protein>
<dbReference type="GO" id="GO:0051414">
    <property type="term" value="P:response to cortisol"/>
    <property type="evidence" value="ECO:0007669"/>
    <property type="project" value="UniProtKB-ARBA"/>
</dbReference>
<evidence type="ECO:0000259" key="18">
    <source>
        <dbReference type="PROSITE" id="PS51030"/>
    </source>
</evidence>
<dbReference type="Pfam" id="PF00105">
    <property type="entry name" value="zf-C4"/>
    <property type="match status" value="1"/>
</dbReference>
<keyword evidence="3" id="KW-0963">Cytoplasm</keyword>
<dbReference type="PROSITE" id="PS51030">
    <property type="entry name" value="NUCLEAR_REC_DBD_2"/>
    <property type="match status" value="1"/>
</dbReference>
<keyword evidence="9" id="KW-0446">Lipid-binding</keyword>
<evidence type="ECO:0000259" key="19">
    <source>
        <dbReference type="PROSITE" id="PS51843"/>
    </source>
</evidence>
<keyword evidence="13" id="KW-0539">Nucleus</keyword>
<dbReference type="PRINTS" id="PR00047">
    <property type="entry name" value="STROIDFINGER"/>
</dbReference>
<sequence length="936" mass="103890">MEAEMRQGFCEDRGEDRNWSKALDSQEYRASLDREKDETLKEILTAGCAPLPPSDFKQVENQGPVYQTRFLTPDDEPSGKMDATSKELSTAVAESMDLYMNSARDIDYSFAQDTEKTPEEPRLRRDSNLEPSSSPAVTPGGSQHVSALYSTPTVPPSSSLECPVGHTTDPGGTSDSSPMSTFSGPVFTSQCSATGPVNPNFVNVNLGNVHRQNSCSPTSACNTGSPLSSPLSGMRSPISSPQSLCSTSPVSGPLNPRSCVSSPGKHINNMRSSISSPSSCTTNISVSSPLYFGSDFPMCSPSQGQDVFHNELDGARDREQQDLKEFKLLKIEKSEGELETCRMEQMCMLKMIKNEPATSFAIVAHGNPNKMDSLSALFAVDVKCESSNESSCQNSRYDEQEPPNPFPVSEPTFLSLRERADEYSLSKILGPPTPNGSFEEDAFSDSSLSKRIKQEVVNDAYYGDGHAIHASAIVGINSNELSYYYPTGMQEGLPLSLPDVCNPPSHLLNLISPVTTLMDSWKSRESLLESSHLSRGDIYSAQRCLPESSSTMRSSSSSSSAPAKVCLVCGDEASGCHYGVVTCGSCKVFFKRAIEGQHNYLCAGRNDCIIDKIRRKNCPACRVRKCLQAGMNLGARKSKKLGKLKGIIEDRPLQRVKESQSYLALEKELSSSSALSVHSPSIMPFFTTGLCSILEIIEPEVVYAGYDSTQPETTDYLLSCLNRLAEKQMIRVVKWAKVLPGFRRMPIEDQITLIQLSWMCLSSFALIWRSYLHTNGQMLYFAPDLIFDEKRMKQSSMYSLCQGIRQVTQEFVRLELTYSEYLSMKVLLLLSTVPIEGLKNQSVFEEMRVTYIKELRQSVFKSTSNSCQMWQRFHQLTKLLDALHDLEALQLDFCFYTFREAQALKVEFPDMLVELISDHIPKVEGGLIRTLYFHRK</sequence>
<evidence type="ECO:0000256" key="4">
    <source>
        <dbReference type="ARBA" id="ARBA00022665"/>
    </source>
</evidence>
<dbReference type="CDD" id="cd07172">
    <property type="entry name" value="NR_DBD_GR_PR"/>
    <property type="match status" value="1"/>
</dbReference>
<feature type="compositionally biased region" description="Polar residues" evidence="17">
    <location>
        <begin position="129"/>
        <end position="160"/>
    </location>
</feature>
<dbReference type="InterPro" id="IPR035500">
    <property type="entry name" value="NHR-like_dom_sf"/>
</dbReference>
<dbReference type="GO" id="GO:0010628">
    <property type="term" value="P:positive regulation of gene expression"/>
    <property type="evidence" value="ECO:0007669"/>
    <property type="project" value="UniProtKB-ARBA"/>
</dbReference>
<evidence type="ECO:0000256" key="6">
    <source>
        <dbReference type="ARBA" id="ARBA00022771"/>
    </source>
</evidence>
<dbReference type="PROSITE" id="PS51843">
    <property type="entry name" value="NR_LBD"/>
    <property type="match status" value="1"/>
</dbReference>
<dbReference type="GeneTree" id="ENSGT00940000159333"/>
<feature type="region of interest" description="Disordered" evidence="17">
    <location>
        <begin position="218"/>
        <end position="247"/>
    </location>
</feature>
<gene>
    <name evidence="20" type="primary">NR3C2</name>
    <name evidence="20" type="synonym">nr3c2</name>
</gene>
<dbReference type="PANTHER" id="PTHR48092">
    <property type="entry name" value="KNIRPS-RELATED PROTEIN-RELATED"/>
    <property type="match status" value="1"/>
</dbReference>
<evidence type="ECO:0000256" key="8">
    <source>
        <dbReference type="ARBA" id="ARBA00023015"/>
    </source>
</evidence>
<evidence type="ECO:0000256" key="1">
    <source>
        <dbReference type="ARBA" id="ARBA00004496"/>
    </source>
</evidence>
<evidence type="ECO:0000256" key="14">
    <source>
        <dbReference type="ARBA" id="ARBA00037128"/>
    </source>
</evidence>
<keyword evidence="8" id="KW-0805">Transcription regulation</keyword>
<reference evidence="20" key="1">
    <citation type="submission" date="2021-06" db="EMBL/GenBank/DDBJ databases">
        <authorList>
            <consortium name="Wellcome Sanger Institute Data Sharing"/>
        </authorList>
    </citation>
    <scope>NUCLEOTIDE SEQUENCE [LARGE SCALE GENOMIC DNA]</scope>
</reference>
<dbReference type="GO" id="GO:0031963">
    <property type="term" value="F:nuclear cortisol receptor activity"/>
    <property type="evidence" value="ECO:0007669"/>
    <property type="project" value="UniProtKB-ARBA"/>
</dbReference>
<dbReference type="SMART" id="SM00399">
    <property type="entry name" value="ZnF_C4"/>
    <property type="match status" value="1"/>
</dbReference>
<dbReference type="InterPro" id="IPR050200">
    <property type="entry name" value="Nuclear_hormone_rcpt_NR3"/>
</dbReference>
<reference evidence="20" key="2">
    <citation type="submission" date="2025-08" db="UniProtKB">
        <authorList>
            <consortium name="Ensembl"/>
        </authorList>
    </citation>
    <scope>IDENTIFICATION</scope>
</reference>
<feature type="domain" description="Nuclear receptor" evidence="18">
    <location>
        <begin position="563"/>
        <end position="638"/>
    </location>
</feature>
<dbReference type="GO" id="GO:1990794">
    <property type="term" value="C:basolateral part of cell"/>
    <property type="evidence" value="ECO:0007669"/>
    <property type="project" value="UniProtKB-ARBA"/>
</dbReference>
<dbReference type="SMART" id="SM00430">
    <property type="entry name" value="HOLI"/>
    <property type="match status" value="1"/>
</dbReference>
<keyword evidence="11" id="KW-0804">Transcription</keyword>
<comment type="function">
    <text evidence="14">Receptor for both mineralocorticoids (MC) such as aldosterone and glucocorticoids (GC) such as corticosterone or cortisol. Binds to mineralocorticoid response elements (MRE) and transactivates target genes. The effect of MC is to increase ion and water transport and thus raise extracellular fluid volume and blood pressure and lower potassium levels.</text>
</comment>
<dbReference type="GO" id="GO:0008270">
    <property type="term" value="F:zinc ion binding"/>
    <property type="evidence" value="ECO:0007669"/>
    <property type="project" value="UniProtKB-KW"/>
</dbReference>
<dbReference type="SUPFAM" id="SSF57716">
    <property type="entry name" value="Glucocorticoid receptor-like (DNA-binding domain)"/>
    <property type="match status" value="1"/>
</dbReference>
<keyword evidence="6" id="KW-0863">Zinc-finger</keyword>
<dbReference type="InterPro" id="IPR013088">
    <property type="entry name" value="Znf_NHR/GATA"/>
</dbReference>
<feature type="compositionally biased region" description="Polar residues" evidence="17">
    <location>
        <begin position="170"/>
        <end position="181"/>
    </location>
</feature>
<dbReference type="FunFam" id="1.10.565.10:FF:000004">
    <property type="entry name" value="Androgen receptor variant"/>
    <property type="match status" value="1"/>
</dbReference>
<dbReference type="GO" id="GO:1990239">
    <property type="term" value="F:steroid hormone binding"/>
    <property type="evidence" value="ECO:0007669"/>
    <property type="project" value="UniProtKB-ARBA"/>
</dbReference>
<evidence type="ECO:0000256" key="13">
    <source>
        <dbReference type="ARBA" id="ARBA00023242"/>
    </source>
</evidence>
<evidence type="ECO:0000256" key="5">
    <source>
        <dbReference type="ARBA" id="ARBA00022723"/>
    </source>
</evidence>
<dbReference type="AlphaFoldDB" id="A0A8C4RYT7"/>
<dbReference type="InterPro" id="IPR001628">
    <property type="entry name" value="Znf_hrmn_rcpt"/>
</dbReference>
<dbReference type="Proteomes" id="UP000694620">
    <property type="component" value="Chromosome 5"/>
</dbReference>
<dbReference type="SUPFAM" id="SSF48508">
    <property type="entry name" value="Nuclear receptor ligand-binding domain"/>
    <property type="match status" value="1"/>
</dbReference>
<dbReference type="PRINTS" id="PR00398">
    <property type="entry name" value="STRDHORMONER"/>
</dbReference>